<accession>A0A0C9VSP2</accession>
<dbReference type="OrthoDB" id="3341102at2759"/>
<name>A0A0C9VSP2_SPHS4</name>
<organism evidence="1 2">
    <name type="scientific">Sphaerobolus stellatus (strain SS14)</name>
    <dbReference type="NCBI Taxonomy" id="990650"/>
    <lineage>
        <taxon>Eukaryota</taxon>
        <taxon>Fungi</taxon>
        <taxon>Dikarya</taxon>
        <taxon>Basidiomycota</taxon>
        <taxon>Agaricomycotina</taxon>
        <taxon>Agaricomycetes</taxon>
        <taxon>Phallomycetidae</taxon>
        <taxon>Geastrales</taxon>
        <taxon>Sphaerobolaceae</taxon>
        <taxon>Sphaerobolus</taxon>
    </lineage>
</organism>
<dbReference type="Proteomes" id="UP000054279">
    <property type="component" value="Unassembled WGS sequence"/>
</dbReference>
<evidence type="ECO:0000313" key="2">
    <source>
        <dbReference type="Proteomes" id="UP000054279"/>
    </source>
</evidence>
<dbReference type="AlphaFoldDB" id="A0A0C9VSP2"/>
<feature type="non-terminal residue" evidence="1">
    <location>
        <position position="139"/>
    </location>
</feature>
<dbReference type="HOGENOM" id="CLU_046752_2_2_1"/>
<evidence type="ECO:0000313" key="1">
    <source>
        <dbReference type="EMBL" id="KIJ41450.1"/>
    </source>
</evidence>
<gene>
    <name evidence="1" type="ORF">M422DRAFT_102568</name>
</gene>
<proteinExistence type="predicted"/>
<keyword evidence="2" id="KW-1185">Reference proteome</keyword>
<dbReference type="EMBL" id="KN837137">
    <property type="protein sequence ID" value="KIJ41450.1"/>
    <property type="molecule type" value="Genomic_DNA"/>
</dbReference>
<reference evidence="1 2" key="1">
    <citation type="submission" date="2014-06" db="EMBL/GenBank/DDBJ databases">
        <title>Evolutionary Origins and Diversification of the Mycorrhizal Mutualists.</title>
        <authorList>
            <consortium name="DOE Joint Genome Institute"/>
            <consortium name="Mycorrhizal Genomics Consortium"/>
            <person name="Kohler A."/>
            <person name="Kuo A."/>
            <person name="Nagy L.G."/>
            <person name="Floudas D."/>
            <person name="Copeland A."/>
            <person name="Barry K.W."/>
            <person name="Cichocki N."/>
            <person name="Veneault-Fourrey C."/>
            <person name="LaButti K."/>
            <person name="Lindquist E.A."/>
            <person name="Lipzen A."/>
            <person name="Lundell T."/>
            <person name="Morin E."/>
            <person name="Murat C."/>
            <person name="Riley R."/>
            <person name="Ohm R."/>
            <person name="Sun H."/>
            <person name="Tunlid A."/>
            <person name="Henrissat B."/>
            <person name="Grigoriev I.V."/>
            <person name="Hibbett D.S."/>
            <person name="Martin F."/>
        </authorList>
    </citation>
    <scope>NUCLEOTIDE SEQUENCE [LARGE SCALE GENOMIC DNA]</scope>
    <source>
        <strain evidence="1 2">SS14</strain>
    </source>
</reference>
<protein>
    <submittedName>
        <fullName evidence="1">Uncharacterized protein</fullName>
    </submittedName>
</protein>
<sequence length="139" mass="16029">MIAQFHHAIPEIFERHPTTGFLFHCTESFVCKFLHKTLKWSERATTRAAQKIPLDAPEQIHRSFIRQAKAIRDYDIPDELRVNADQQQTHFQMGSDRTWAPCGDKQVASVRKEEKRAFTLMVAISACGEILAYQAIWDG</sequence>